<dbReference type="Gene3D" id="3.90.1300.10">
    <property type="entry name" value="Amidase signature (AS) domain"/>
    <property type="match status" value="1"/>
</dbReference>
<dbReference type="PANTHER" id="PTHR11895:SF151">
    <property type="entry name" value="GLUTAMYL-TRNA(GLN) AMIDOTRANSFERASE SUBUNIT A"/>
    <property type="match status" value="1"/>
</dbReference>
<comment type="caution">
    <text evidence="9">The sequence shown here is derived from an EMBL/GenBank/DDBJ whole genome shotgun (WGS) entry which is preliminary data.</text>
</comment>
<comment type="similarity">
    <text evidence="1 7">Belongs to the amidase family. GatA subfamily.</text>
</comment>
<organism evidence="9 10">
    <name type="scientific">Aerophobetes bacterium</name>
    <dbReference type="NCBI Taxonomy" id="2030807"/>
    <lineage>
        <taxon>Bacteria</taxon>
        <taxon>Candidatus Aerophobota</taxon>
    </lineage>
</organism>
<dbReference type="SUPFAM" id="SSF75304">
    <property type="entry name" value="Amidase signature (AS) enzymes"/>
    <property type="match status" value="1"/>
</dbReference>
<dbReference type="PIRSF" id="PIRSF001221">
    <property type="entry name" value="Amidase_fungi"/>
    <property type="match status" value="1"/>
</dbReference>
<keyword evidence="2 7" id="KW-0436">Ligase</keyword>
<evidence type="ECO:0000256" key="1">
    <source>
        <dbReference type="ARBA" id="ARBA00008069"/>
    </source>
</evidence>
<evidence type="ECO:0000256" key="6">
    <source>
        <dbReference type="ARBA" id="ARBA00047407"/>
    </source>
</evidence>
<evidence type="ECO:0000256" key="5">
    <source>
        <dbReference type="ARBA" id="ARBA00022917"/>
    </source>
</evidence>
<feature type="active site" description="Charge relay system" evidence="7">
    <location>
        <position position="154"/>
    </location>
</feature>
<evidence type="ECO:0000256" key="3">
    <source>
        <dbReference type="ARBA" id="ARBA00022741"/>
    </source>
</evidence>
<comment type="function">
    <text evidence="7">Allows the formation of correctly charged Gln-tRNA(Gln) through the transamidation of misacylated Glu-tRNA(Gln) in organisms which lack glutaminyl-tRNA synthetase. The reaction takes place in the presence of glutamine and ATP through an activated gamma-phospho-Glu-tRNA(Gln).</text>
</comment>
<gene>
    <name evidence="7 9" type="primary">gatA</name>
    <name evidence="9" type="ORF">DRZ78_00780</name>
</gene>
<evidence type="ECO:0000313" key="10">
    <source>
        <dbReference type="Proteomes" id="UP000277457"/>
    </source>
</evidence>
<dbReference type="Pfam" id="PF01425">
    <property type="entry name" value="Amidase"/>
    <property type="match status" value="1"/>
</dbReference>
<dbReference type="PROSITE" id="PS00571">
    <property type="entry name" value="AMIDASES"/>
    <property type="match status" value="1"/>
</dbReference>
<dbReference type="GO" id="GO:0016740">
    <property type="term" value="F:transferase activity"/>
    <property type="evidence" value="ECO:0007669"/>
    <property type="project" value="UniProtKB-KW"/>
</dbReference>
<feature type="domain" description="Amidase" evidence="8">
    <location>
        <begin position="24"/>
        <end position="467"/>
    </location>
</feature>
<sequence>MKLYQLPAHKLHNLLKNREISVEEIITSFLSRTEMVEEKIKAFLSLYREEAIGKAKELDKELSQGKELKPLTGIPIAIKDNICIKGKQTLCASRILKGFYPPYSATVIEKLRRAGAILMGKTNMDEFAMGSSTENSAFQITRNPWDLETIPGGSSGGSAAAVASGEIPLALGSDTGGSIRQPAALCGVVGLKPTYGRVSRYGLVAFASSLDQIGPITKDVTDCALLLQVISGKDQLDSTSVDYPVPDYSQSLIPELRGIRIGLPKEYFVAGTEEEVKKSVLRAANVLEDLGAHIEETSLPHTDYAVATYYLIATAEASSNLARYDGVNYGYRTGENTNLIDMYKETRREGFGDEVKRRIMLGTYVLSKGYYEDYYGKAQRVRTLIKQDFDKAFQDFDVLITPTSPTVAFKVGEKIDDPLKMYLSDIFTISANLAGIPAISIPCGFSKNGLPIGLQILAKPFNEETLLRVAYTYEENTEWHKREAEIVKSER</sequence>
<reference evidence="9 10" key="1">
    <citation type="submission" date="2018-06" db="EMBL/GenBank/DDBJ databases">
        <title>Extensive metabolic versatility and redundancy in microbially diverse, dynamic hydrothermal sediments.</title>
        <authorList>
            <person name="Dombrowski N."/>
            <person name="Teske A."/>
            <person name="Baker B.J."/>
        </authorList>
    </citation>
    <scope>NUCLEOTIDE SEQUENCE [LARGE SCALE GENOMIC DNA]</scope>
    <source>
        <strain evidence="9">B7_G13</strain>
    </source>
</reference>
<dbReference type="HAMAP" id="MF_00120">
    <property type="entry name" value="GatA"/>
    <property type="match status" value="1"/>
</dbReference>
<evidence type="ECO:0000256" key="4">
    <source>
        <dbReference type="ARBA" id="ARBA00022840"/>
    </source>
</evidence>
<comment type="subunit">
    <text evidence="7">Heterotrimer of A, B and C subunits.</text>
</comment>
<dbReference type="EMBL" id="QMPY01000016">
    <property type="protein sequence ID" value="RLE08595.1"/>
    <property type="molecule type" value="Genomic_DNA"/>
</dbReference>
<dbReference type="InterPro" id="IPR023631">
    <property type="entry name" value="Amidase_dom"/>
</dbReference>
<name>A0A662D6P3_UNCAE</name>
<evidence type="ECO:0000256" key="7">
    <source>
        <dbReference type="HAMAP-Rule" id="MF_00120"/>
    </source>
</evidence>
<proteinExistence type="inferred from homology"/>
<dbReference type="InterPro" id="IPR020556">
    <property type="entry name" value="Amidase_CS"/>
</dbReference>
<dbReference type="InterPro" id="IPR000120">
    <property type="entry name" value="Amidase"/>
</dbReference>
<evidence type="ECO:0000259" key="8">
    <source>
        <dbReference type="Pfam" id="PF01425"/>
    </source>
</evidence>
<dbReference type="GO" id="GO:0005524">
    <property type="term" value="F:ATP binding"/>
    <property type="evidence" value="ECO:0007669"/>
    <property type="project" value="UniProtKB-KW"/>
</dbReference>
<dbReference type="InterPro" id="IPR036928">
    <property type="entry name" value="AS_sf"/>
</dbReference>
<feature type="active site" description="Charge relay system" evidence="7">
    <location>
        <position position="79"/>
    </location>
</feature>
<keyword evidence="3 7" id="KW-0547">Nucleotide-binding</keyword>
<evidence type="ECO:0000313" key="9">
    <source>
        <dbReference type="EMBL" id="RLE08595.1"/>
    </source>
</evidence>
<keyword evidence="4 7" id="KW-0067">ATP-binding</keyword>
<dbReference type="GO" id="GO:0030956">
    <property type="term" value="C:glutamyl-tRNA(Gln) amidotransferase complex"/>
    <property type="evidence" value="ECO:0007669"/>
    <property type="project" value="InterPro"/>
</dbReference>
<comment type="catalytic activity">
    <reaction evidence="6 7">
        <text>L-glutamyl-tRNA(Gln) + L-glutamine + ATP + H2O = L-glutaminyl-tRNA(Gln) + L-glutamate + ADP + phosphate + H(+)</text>
        <dbReference type="Rhea" id="RHEA:17521"/>
        <dbReference type="Rhea" id="RHEA-COMP:9681"/>
        <dbReference type="Rhea" id="RHEA-COMP:9684"/>
        <dbReference type="ChEBI" id="CHEBI:15377"/>
        <dbReference type="ChEBI" id="CHEBI:15378"/>
        <dbReference type="ChEBI" id="CHEBI:29985"/>
        <dbReference type="ChEBI" id="CHEBI:30616"/>
        <dbReference type="ChEBI" id="CHEBI:43474"/>
        <dbReference type="ChEBI" id="CHEBI:58359"/>
        <dbReference type="ChEBI" id="CHEBI:78520"/>
        <dbReference type="ChEBI" id="CHEBI:78521"/>
        <dbReference type="ChEBI" id="CHEBI:456216"/>
        <dbReference type="EC" id="6.3.5.7"/>
    </reaction>
</comment>
<feature type="active site" description="Acyl-ester intermediate" evidence="7">
    <location>
        <position position="178"/>
    </location>
</feature>
<accession>A0A662D6P3</accession>
<keyword evidence="5 7" id="KW-0648">Protein biosynthesis</keyword>
<protein>
    <recommendedName>
        <fullName evidence="7">Glutamyl-tRNA(Gln) amidotransferase subunit A</fullName>
        <shortName evidence="7">Glu-ADT subunit A</shortName>
        <ecNumber evidence="7">6.3.5.7</ecNumber>
    </recommendedName>
</protein>
<dbReference type="PANTHER" id="PTHR11895">
    <property type="entry name" value="TRANSAMIDASE"/>
    <property type="match status" value="1"/>
</dbReference>
<dbReference type="InterPro" id="IPR004412">
    <property type="entry name" value="GatA"/>
</dbReference>
<keyword evidence="9" id="KW-0808">Transferase</keyword>
<dbReference type="GO" id="GO:0050567">
    <property type="term" value="F:glutaminyl-tRNA synthase (glutamine-hydrolyzing) activity"/>
    <property type="evidence" value="ECO:0007669"/>
    <property type="project" value="UniProtKB-UniRule"/>
</dbReference>
<dbReference type="AlphaFoldDB" id="A0A662D6P3"/>
<dbReference type="EC" id="6.3.5.7" evidence="7"/>
<dbReference type="GO" id="GO:0006412">
    <property type="term" value="P:translation"/>
    <property type="evidence" value="ECO:0007669"/>
    <property type="project" value="UniProtKB-UniRule"/>
</dbReference>
<evidence type="ECO:0000256" key="2">
    <source>
        <dbReference type="ARBA" id="ARBA00022598"/>
    </source>
</evidence>
<dbReference type="Proteomes" id="UP000277457">
    <property type="component" value="Unassembled WGS sequence"/>
</dbReference>
<dbReference type="NCBIfam" id="TIGR00132">
    <property type="entry name" value="gatA"/>
    <property type="match status" value="1"/>
</dbReference>